<name>A0A3M7PD98_BRAPC</name>
<comment type="caution">
    <text evidence="2">The sequence shown here is derived from an EMBL/GenBank/DDBJ whole genome shotgun (WGS) entry which is preliminary data.</text>
</comment>
<organism evidence="2 3">
    <name type="scientific">Brachionus plicatilis</name>
    <name type="common">Marine rotifer</name>
    <name type="synonym">Brachionus muelleri</name>
    <dbReference type="NCBI Taxonomy" id="10195"/>
    <lineage>
        <taxon>Eukaryota</taxon>
        <taxon>Metazoa</taxon>
        <taxon>Spiralia</taxon>
        <taxon>Gnathifera</taxon>
        <taxon>Rotifera</taxon>
        <taxon>Eurotatoria</taxon>
        <taxon>Monogononta</taxon>
        <taxon>Pseudotrocha</taxon>
        <taxon>Ploima</taxon>
        <taxon>Brachionidae</taxon>
        <taxon>Brachionus</taxon>
    </lineage>
</organism>
<dbReference type="AlphaFoldDB" id="A0A3M7PD98"/>
<sequence>MSIHHQNYAFFMASVSLNTVVECQHNIICTFTSKIKQQIGLLKINSNAEIFAPNNTDVCNGDFKDSTCLKRFYSNEKKAYLVIAQGINSDFEFVDGYLYELYKEKYLNFTSKFKEAYANGLVFKIFQSNETFVYEQKLRASKSNKCYKSSMGECSCQNKCMPCNAAMRHLIIEKNRSNECSQHFSAYFGSKTVFDGLPVTNRFQNKHIMDKSFEPISSFCVKFDTDIIFFKLLSEFNVAKSGNFVKNYFLFRIFRIFSPKCYDVDLDIFKFYSVSLELIAEIKIPYLMSSIKIDGISISKKRHYLVEVQYYDSNGAAVWDKKLLAYFDSNQTENCSQKNPIFDSILNSTRSNVSFIPGFYFSYANLKFNLEDLKFPLGFFECQNEYVRISTIFLLLIILSILSILFYMAFSLKRSQKKLIESYSQKKILFYVSIRSGSNLKQITQQFCDILSGILKRINIEIMTITTRICERAELMEKSDKIFYICSEYEFFKKESILKIGKTNFDDEFTKMNFVERFKDKTTKILFRKFLPEKIHSSHKNLILPKDIRKFLNIVRDNINENNSKKLFEKLNLSIISKKISYQLSKFLNENKDNHSEEPEIEPLTCEFVSFEDAIN</sequence>
<evidence type="ECO:0000313" key="3">
    <source>
        <dbReference type="Proteomes" id="UP000276133"/>
    </source>
</evidence>
<evidence type="ECO:0000256" key="1">
    <source>
        <dbReference type="SAM" id="Phobius"/>
    </source>
</evidence>
<keyword evidence="3" id="KW-1185">Reference proteome</keyword>
<dbReference type="EMBL" id="REGN01011731">
    <property type="protein sequence ID" value="RMZ96973.1"/>
    <property type="molecule type" value="Genomic_DNA"/>
</dbReference>
<keyword evidence="1" id="KW-1133">Transmembrane helix</keyword>
<dbReference type="Proteomes" id="UP000276133">
    <property type="component" value="Unassembled WGS sequence"/>
</dbReference>
<gene>
    <name evidence="2" type="ORF">BpHYR1_026305</name>
</gene>
<keyword evidence="1" id="KW-0812">Transmembrane</keyword>
<keyword evidence="1" id="KW-0472">Membrane</keyword>
<protein>
    <submittedName>
        <fullName evidence="2">Uncharacterized protein</fullName>
    </submittedName>
</protein>
<reference evidence="2 3" key="1">
    <citation type="journal article" date="2018" name="Sci. Rep.">
        <title>Genomic signatures of local adaptation to the degree of environmental predictability in rotifers.</title>
        <authorList>
            <person name="Franch-Gras L."/>
            <person name="Hahn C."/>
            <person name="Garcia-Roger E.M."/>
            <person name="Carmona M.J."/>
            <person name="Serra M."/>
            <person name="Gomez A."/>
        </authorList>
    </citation>
    <scope>NUCLEOTIDE SEQUENCE [LARGE SCALE GENOMIC DNA]</scope>
    <source>
        <strain evidence="2">HYR1</strain>
    </source>
</reference>
<feature type="transmembrane region" description="Helical" evidence="1">
    <location>
        <begin position="386"/>
        <end position="410"/>
    </location>
</feature>
<evidence type="ECO:0000313" key="2">
    <source>
        <dbReference type="EMBL" id="RMZ96973.1"/>
    </source>
</evidence>
<proteinExistence type="predicted"/>
<accession>A0A3M7PD98</accession>
<dbReference type="OrthoDB" id="10641055at2759"/>